<dbReference type="InterPro" id="IPR003960">
    <property type="entry name" value="ATPase_AAA_CS"/>
</dbReference>
<dbReference type="GO" id="GO:0000070">
    <property type="term" value="P:mitotic sister chromatid segregation"/>
    <property type="evidence" value="ECO:0007669"/>
    <property type="project" value="UniProtKB-ARBA"/>
</dbReference>
<dbReference type="PANTHER" id="PTHR45873">
    <property type="entry name" value="DNA POLYMERASE ETA"/>
    <property type="match status" value="1"/>
</dbReference>
<evidence type="ECO:0000256" key="6">
    <source>
        <dbReference type="ARBA" id="ARBA00022679"/>
    </source>
</evidence>
<dbReference type="GO" id="GO:0003684">
    <property type="term" value="F:damaged DNA binding"/>
    <property type="evidence" value="ECO:0007669"/>
    <property type="project" value="InterPro"/>
</dbReference>
<evidence type="ECO:0000259" key="21">
    <source>
        <dbReference type="PROSITE" id="PS50173"/>
    </source>
</evidence>
<feature type="region of interest" description="Disordered" evidence="20">
    <location>
        <begin position="1176"/>
        <end position="1209"/>
    </location>
</feature>
<dbReference type="InterPro" id="IPR036775">
    <property type="entry name" value="DNA_pol_Y-fam_lit_finger_sf"/>
</dbReference>
<dbReference type="FunFam" id="1.10.150.20:FF:000014">
    <property type="entry name" value="Polymerase (DNA directed), eta"/>
    <property type="match status" value="1"/>
</dbReference>
<dbReference type="InterPro" id="IPR003593">
    <property type="entry name" value="AAA+_ATPase"/>
</dbReference>
<evidence type="ECO:0000256" key="3">
    <source>
        <dbReference type="ARBA" id="ARBA00004123"/>
    </source>
</evidence>
<dbReference type="CDD" id="cd19525">
    <property type="entry name" value="RecA-like_Figl-1"/>
    <property type="match status" value="1"/>
</dbReference>
<dbReference type="PANTHER" id="PTHR45873:SF1">
    <property type="entry name" value="DNA POLYMERASE ETA"/>
    <property type="match status" value="1"/>
</dbReference>
<comment type="subcellular location">
    <subcellularLocation>
        <location evidence="3">Nucleus</location>
    </subcellularLocation>
</comment>
<feature type="compositionally biased region" description="Polar residues" evidence="20">
    <location>
        <begin position="186"/>
        <end position="196"/>
    </location>
</feature>
<dbReference type="Gene3D" id="3.40.50.300">
    <property type="entry name" value="P-loop containing nucleotide triphosphate hydrolases"/>
    <property type="match status" value="1"/>
</dbReference>
<evidence type="ECO:0000256" key="12">
    <source>
        <dbReference type="ARBA" id="ARBA00022833"/>
    </source>
</evidence>
<dbReference type="GO" id="GO:0003887">
    <property type="term" value="F:DNA-directed DNA polymerase activity"/>
    <property type="evidence" value="ECO:0007669"/>
    <property type="project" value="UniProtKB-EC"/>
</dbReference>
<evidence type="ECO:0000256" key="5">
    <source>
        <dbReference type="ARBA" id="ARBA00012417"/>
    </source>
</evidence>
<dbReference type="PROSITE" id="PS50173">
    <property type="entry name" value="UMUC"/>
    <property type="match status" value="1"/>
</dbReference>
<feature type="compositionally biased region" description="Basic and acidic residues" evidence="20">
    <location>
        <begin position="1244"/>
        <end position="1262"/>
    </location>
</feature>
<dbReference type="GO" id="GO:0008270">
    <property type="term" value="F:zinc ion binding"/>
    <property type="evidence" value="ECO:0007669"/>
    <property type="project" value="UniProtKB-KW"/>
</dbReference>
<dbReference type="GO" id="GO:0006281">
    <property type="term" value="P:DNA repair"/>
    <property type="evidence" value="ECO:0007669"/>
    <property type="project" value="UniProtKB-KW"/>
</dbReference>
<feature type="domain" description="UBZ3-type" evidence="22">
    <location>
        <begin position="1203"/>
        <end position="1237"/>
    </location>
</feature>
<feature type="region of interest" description="Disordered" evidence="20">
    <location>
        <begin position="1060"/>
        <end position="1079"/>
    </location>
</feature>
<dbReference type="InterPro" id="IPR043502">
    <property type="entry name" value="DNA/RNA_pol_sf"/>
</dbReference>
<comment type="caution">
    <text evidence="23">The sequence shown here is derived from an EMBL/GenBank/DDBJ whole genome shotgun (WGS) entry which is preliminary data.</text>
</comment>
<dbReference type="GO" id="GO:0005657">
    <property type="term" value="C:replication fork"/>
    <property type="evidence" value="ECO:0007669"/>
    <property type="project" value="TreeGrafter"/>
</dbReference>
<sequence length="1361" mass="152030">MFETAQIEGLFPEDENDNNLSTTNNSFYQQYKLSLASTSNIASSAILNDIWNANQEMLSDSAINHIYNSANFLLQNADTSNTKTWKSCLNKLDASSYFDRTSATCDQCNSGTKCSVNAFQKNKCICDLGLVDATDKGPKQVSEHKGTSCFVKNLNSENSSQESRSGDDQRQVFKPRFGRPKHVGKNVNQLPISSTPVPEELDFDKEEEENKAHKSNVAKIMFKTAKETLLASNPAAKRTLGTSRKAQAKFVSPMIGAQDKQETVEPEVTDERLKHIDPKMIELIESEIIDKGTPIGWDDIAGLHLAKSVIQEAVVWPLLRPDIFTGLRRPPKGILLFGPPGTGKTLIGKCVAAQCNATFFSISASSLTSKWIGDGEKMVRALFAVARCHQPAVIFIDEIDSLLTQRSDTEHEATRRIKTEFLVQFDGAATGEEDRLLIVGATNRPQELDEAARRRLVKRLYIPLPDAGARKQIIANLLANENNDLTPQHISEIANLTDGYSGADMKSLCSEAAMGPIRSVPLSQIVSIDRNKVRPVCVQDFINALQRIDLIIRKINMEQENRVVVLIDMDCFYCQVEEKLHPELAGKPIAVVQYNPWKGGGIIAVNYVARDRGVTRHMRGDEAKAKCPDIELPSVPCFRGKADISKYREAGKEVARVLQKFTPLLERASIDEAYLDVTAPVQERMKTLNVNSVDTAMIPNTFALGYECVEEFLADVHSCGTENIEFDYEHAKRLLVGAVIVSEIRAAVYEETGYRCSAGIAHNKILAKLVCGMNKPNKQTVLPKHSVDILYSTLPLKKVKHLGGKFGYTVCEMLGIQKMGELQKFTEKDLQSRFDEKNGTWLYNIARGIDLEPVQARFNPKSIGCCKQFRGKAALLTLDSLQKWLKDLGDEIDDRLEKDALENNRTPKQMVVSFSIQLPSGKDNSSSRSYNFTADDELCSELFSSKALELILESSEGIKVQECDGNRRLKSPIKFLGISVGKFEDNTEVKKTKKILDYFCAGSSKDTTVIDKPQDSMQTAIEKQGKTITEQSNVNNKNSTKNNGKQYIMQKFLQVCDKSQMNQTEPEQAAKQNRNTNETVYESSLDKQESFFAKILQSNKDPISRIQQSDVDIQKVRPTTPVCDVIPCGEDSNETYCSGSTIENEINNSVALFEDDPKDVARLTNIRELLSSSRKVLDAGSDNSEPDRNASETVRSSPQGDRPPAGIVDCPECGKTISIDMVAEHSDFHLALKLRDEERQEVRNEIKEKKNDIKTKQNDENKKKKQPEVQNKNECMSSIASFLVKIDDNIPTENCSECGKKVPIERFGEHLDFHEAQKLSRELNKKTNPMFSGSSVKRKRKSTSPVKKNKVACRPIESFFR</sequence>
<evidence type="ECO:0000256" key="13">
    <source>
        <dbReference type="ARBA" id="ARBA00022840"/>
    </source>
</evidence>
<dbReference type="GO" id="GO:0016887">
    <property type="term" value="F:ATP hydrolysis activity"/>
    <property type="evidence" value="ECO:0007669"/>
    <property type="project" value="InterPro"/>
</dbReference>
<dbReference type="PROSITE" id="PS51907">
    <property type="entry name" value="ZF_UBZ3"/>
    <property type="match status" value="2"/>
</dbReference>
<evidence type="ECO:0000256" key="20">
    <source>
        <dbReference type="SAM" id="MobiDB-lite"/>
    </source>
</evidence>
<dbReference type="GO" id="GO:0005634">
    <property type="term" value="C:nucleus"/>
    <property type="evidence" value="ECO:0007669"/>
    <property type="project" value="UniProtKB-SubCell"/>
</dbReference>
<dbReference type="InterPro" id="IPR041569">
    <property type="entry name" value="AAA_lid_3"/>
</dbReference>
<feature type="compositionally biased region" description="Acidic residues" evidence="20">
    <location>
        <begin position="199"/>
        <end position="209"/>
    </location>
</feature>
<dbReference type="InterPro" id="IPR027417">
    <property type="entry name" value="P-loop_NTPase"/>
</dbReference>
<gene>
    <name evidence="23" type="ORF">B5V51_8420</name>
</gene>
<keyword evidence="12" id="KW-0862">Zinc</keyword>
<dbReference type="GO" id="GO:0008568">
    <property type="term" value="F:microtubule severing ATPase activity"/>
    <property type="evidence" value="ECO:0007669"/>
    <property type="project" value="UniProtKB-ARBA"/>
</dbReference>
<keyword evidence="6" id="KW-0808">Transferase</keyword>
<dbReference type="FunFam" id="1.10.8.60:FF:000022">
    <property type="entry name" value="Fidgetin like 1"/>
    <property type="match status" value="1"/>
</dbReference>
<dbReference type="SUPFAM" id="SSF52540">
    <property type="entry name" value="P-loop containing nucleoside triphosphate hydrolases"/>
    <property type="match status" value="1"/>
</dbReference>
<feature type="region of interest" description="Disordered" evidence="20">
    <location>
        <begin position="1323"/>
        <end position="1350"/>
    </location>
</feature>
<dbReference type="EMBL" id="NWSH01003683">
    <property type="protein sequence ID" value="PCG65929.1"/>
    <property type="molecule type" value="Genomic_DNA"/>
</dbReference>
<keyword evidence="9" id="KW-0547">Nucleotide-binding</keyword>
<dbReference type="EC" id="2.7.7.7" evidence="5"/>
<feature type="region of interest" description="Disordered" evidence="20">
    <location>
        <begin position="1244"/>
        <end position="1270"/>
    </location>
</feature>
<evidence type="ECO:0000259" key="22">
    <source>
        <dbReference type="PROSITE" id="PS51907"/>
    </source>
</evidence>
<evidence type="ECO:0000256" key="4">
    <source>
        <dbReference type="ARBA" id="ARBA00010945"/>
    </source>
</evidence>
<evidence type="ECO:0000256" key="7">
    <source>
        <dbReference type="ARBA" id="ARBA00022695"/>
    </source>
</evidence>
<dbReference type="GO" id="GO:0051013">
    <property type="term" value="P:microtubule severing"/>
    <property type="evidence" value="ECO:0007669"/>
    <property type="project" value="UniProtKB-ARBA"/>
</dbReference>
<dbReference type="Pfam" id="PF18439">
    <property type="entry name" value="zf_UBZ"/>
    <property type="match status" value="2"/>
</dbReference>
<comment type="cofactor">
    <cofactor evidence="1">
        <name>Mn(2+)</name>
        <dbReference type="ChEBI" id="CHEBI:29035"/>
    </cofactor>
</comment>
<evidence type="ECO:0000313" key="23">
    <source>
        <dbReference type="EMBL" id="PCG65929.1"/>
    </source>
</evidence>
<keyword evidence="10" id="KW-0227">DNA damage</keyword>
<dbReference type="SMART" id="SM00382">
    <property type="entry name" value="AAA"/>
    <property type="match status" value="1"/>
</dbReference>
<keyword evidence="16" id="KW-0539">Nucleus</keyword>
<dbReference type="Gene3D" id="1.10.8.60">
    <property type="match status" value="1"/>
</dbReference>
<feature type="domain" description="UmuC" evidence="21">
    <location>
        <begin position="564"/>
        <end position="803"/>
    </location>
</feature>
<feature type="domain" description="UBZ3-type" evidence="22">
    <location>
        <begin position="1288"/>
        <end position="1322"/>
    </location>
</feature>
<dbReference type="PROSITE" id="PS00674">
    <property type="entry name" value="AAA"/>
    <property type="match status" value="1"/>
</dbReference>
<dbReference type="GO" id="GO:0031114">
    <property type="term" value="P:regulation of microtubule depolymerization"/>
    <property type="evidence" value="ECO:0007669"/>
    <property type="project" value="UniProtKB-ARBA"/>
</dbReference>
<dbReference type="Pfam" id="PF00004">
    <property type="entry name" value="AAA"/>
    <property type="match status" value="1"/>
</dbReference>
<evidence type="ECO:0000256" key="8">
    <source>
        <dbReference type="ARBA" id="ARBA00022723"/>
    </source>
</evidence>
<dbReference type="InterPro" id="IPR041298">
    <property type="entry name" value="UBZ3"/>
</dbReference>
<evidence type="ECO:0000256" key="14">
    <source>
        <dbReference type="ARBA" id="ARBA00022842"/>
    </source>
</evidence>
<dbReference type="GO" id="GO:0009411">
    <property type="term" value="P:response to UV"/>
    <property type="evidence" value="ECO:0007669"/>
    <property type="project" value="UniProtKB-ARBA"/>
</dbReference>
<dbReference type="InterPro" id="IPR003959">
    <property type="entry name" value="ATPase_AAA_core"/>
</dbReference>
<dbReference type="Gene3D" id="1.10.150.20">
    <property type="entry name" value="5' to 3' exonuclease, C-terminal subdomain"/>
    <property type="match status" value="1"/>
</dbReference>
<dbReference type="GO" id="GO:0005524">
    <property type="term" value="F:ATP binding"/>
    <property type="evidence" value="ECO:0007669"/>
    <property type="project" value="UniProtKB-KW"/>
</dbReference>
<evidence type="ECO:0000256" key="17">
    <source>
        <dbReference type="ARBA" id="ARBA00035694"/>
    </source>
</evidence>
<dbReference type="STRING" id="7102.A0A2A4J240"/>
<evidence type="ECO:0000256" key="9">
    <source>
        <dbReference type="ARBA" id="ARBA00022741"/>
    </source>
</evidence>
<dbReference type="InterPro" id="IPR001126">
    <property type="entry name" value="UmuC"/>
</dbReference>
<dbReference type="Pfam" id="PF00817">
    <property type="entry name" value="IMS"/>
    <property type="match status" value="1"/>
</dbReference>
<keyword evidence="11" id="KW-0863">Zinc-finger</keyword>
<dbReference type="Pfam" id="PF21704">
    <property type="entry name" value="POLH-Rev1_HhH"/>
    <property type="match status" value="1"/>
</dbReference>
<dbReference type="FunFam" id="3.40.1170.60:FF:000003">
    <property type="entry name" value="DNA polymerase eta"/>
    <property type="match status" value="1"/>
</dbReference>
<evidence type="ECO:0000256" key="2">
    <source>
        <dbReference type="ARBA" id="ARBA00001946"/>
    </source>
</evidence>
<comment type="cofactor">
    <cofactor evidence="2">
        <name>Mg(2+)</name>
        <dbReference type="ChEBI" id="CHEBI:18420"/>
    </cofactor>
</comment>
<dbReference type="GO" id="GO:0005813">
    <property type="term" value="C:centrosome"/>
    <property type="evidence" value="ECO:0007669"/>
    <property type="project" value="UniProtKB-ARBA"/>
</dbReference>
<evidence type="ECO:0000256" key="15">
    <source>
        <dbReference type="ARBA" id="ARBA00023204"/>
    </source>
</evidence>
<accession>A0A2A4J240</accession>
<reference evidence="23" key="1">
    <citation type="submission" date="2017-09" db="EMBL/GenBank/DDBJ databases">
        <title>Contemporary evolution of a Lepidopteran species, Heliothis virescens, in response to modern agricultural practices.</title>
        <authorList>
            <person name="Fritz M.L."/>
            <person name="Deyonke A.M."/>
            <person name="Papanicolaou A."/>
            <person name="Micinski S."/>
            <person name="Westbrook J."/>
            <person name="Gould F."/>
        </authorList>
    </citation>
    <scope>NUCLEOTIDE SEQUENCE [LARGE SCALE GENOMIC DNA]</scope>
    <source>
        <strain evidence="23">HvINT-</strain>
        <tissue evidence="23">Whole body</tissue>
    </source>
</reference>
<comment type="similarity">
    <text evidence="4">Belongs to the DNA polymerase type-Y family.</text>
</comment>
<dbReference type="InterPro" id="IPR052230">
    <property type="entry name" value="DNA_polymerase_eta"/>
</dbReference>
<protein>
    <recommendedName>
        <fullName evidence="18">DNA polymerase eta</fullName>
        <ecNumber evidence="5">2.7.7.7</ecNumber>
    </recommendedName>
    <alternativeName>
        <fullName evidence="17">Fidgetin-like protein 1</fullName>
    </alternativeName>
</protein>
<dbReference type="GO" id="GO:0035861">
    <property type="term" value="C:site of double-strand break"/>
    <property type="evidence" value="ECO:0007669"/>
    <property type="project" value="TreeGrafter"/>
</dbReference>
<dbReference type="Gene3D" id="3.30.70.270">
    <property type="match status" value="1"/>
</dbReference>
<dbReference type="GO" id="GO:0042276">
    <property type="term" value="P:error-prone translesion synthesis"/>
    <property type="evidence" value="ECO:0007669"/>
    <property type="project" value="TreeGrafter"/>
</dbReference>
<dbReference type="InterPro" id="IPR047858">
    <property type="entry name" value="FIGNL1_ATPase"/>
</dbReference>
<feature type="compositionally biased region" description="Basic residues" evidence="20">
    <location>
        <begin position="1336"/>
        <end position="1350"/>
    </location>
</feature>
<evidence type="ECO:0000256" key="11">
    <source>
        <dbReference type="ARBA" id="ARBA00022771"/>
    </source>
</evidence>
<proteinExistence type="inferred from homology"/>
<dbReference type="Pfam" id="PF11799">
    <property type="entry name" value="IMS_C"/>
    <property type="match status" value="1"/>
</dbReference>
<dbReference type="InterPro" id="IPR017961">
    <property type="entry name" value="DNA_pol_Y-fam_little_finger"/>
</dbReference>
<name>A0A2A4J240_HELVI</name>
<dbReference type="Gene3D" id="3.40.1170.60">
    <property type="match status" value="1"/>
</dbReference>
<evidence type="ECO:0000256" key="18">
    <source>
        <dbReference type="ARBA" id="ARBA00044975"/>
    </source>
</evidence>
<comment type="catalytic activity">
    <reaction evidence="19">
        <text>DNA(n) + a 2'-deoxyribonucleoside 5'-triphosphate = DNA(n+1) + diphosphate</text>
        <dbReference type="Rhea" id="RHEA:22508"/>
        <dbReference type="Rhea" id="RHEA-COMP:17339"/>
        <dbReference type="Rhea" id="RHEA-COMP:17340"/>
        <dbReference type="ChEBI" id="CHEBI:33019"/>
        <dbReference type="ChEBI" id="CHEBI:61560"/>
        <dbReference type="ChEBI" id="CHEBI:173112"/>
        <dbReference type="EC" id="2.7.7.7"/>
    </reaction>
</comment>
<dbReference type="InterPro" id="IPR043128">
    <property type="entry name" value="Rev_trsase/Diguanyl_cyclase"/>
</dbReference>
<dbReference type="FunFam" id="3.40.50.300:FF:000093">
    <property type="entry name" value="Fidgetin-like 1"/>
    <property type="match status" value="1"/>
</dbReference>
<keyword evidence="13" id="KW-0067">ATP-binding</keyword>
<dbReference type="Gene3D" id="3.30.1490.100">
    <property type="entry name" value="DNA polymerase, Y-family, little finger domain"/>
    <property type="match status" value="1"/>
</dbReference>
<keyword evidence="15" id="KW-0234">DNA repair</keyword>
<feature type="region of interest" description="Disordered" evidence="20">
    <location>
        <begin position="155"/>
        <end position="212"/>
    </location>
</feature>
<evidence type="ECO:0000256" key="1">
    <source>
        <dbReference type="ARBA" id="ARBA00001936"/>
    </source>
</evidence>
<dbReference type="SUPFAM" id="SSF56672">
    <property type="entry name" value="DNA/RNA polymerases"/>
    <property type="match status" value="1"/>
</dbReference>
<keyword evidence="14" id="KW-0460">Magnesium</keyword>
<evidence type="ECO:0000256" key="19">
    <source>
        <dbReference type="ARBA" id="ARBA00049244"/>
    </source>
</evidence>
<dbReference type="Pfam" id="PF17862">
    <property type="entry name" value="AAA_lid_3"/>
    <property type="match status" value="1"/>
</dbReference>
<evidence type="ECO:0000256" key="16">
    <source>
        <dbReference type="ARBA" id="ARBA00023242"/>
    </source>
</evidence>
<organism evidence="23">
    <name type="scientific">Heliothis virescens</name>
    <name type="common">Tobacco budworm moth</name>
    <dbReference type="NCBI Taxonomy" id="7102"/>
    <lineage>
        <taxon>Eukaryota</taxon>
        <taxon>Metazoa</taxon>
        <taxon>Ecdysozoa</taxon>
        <taxon>Arthropoda</taxon>
        <taxon>Hexapoda</taxon>
        <taxon>Insecta</taxon>
        <taxon>Pterygota</taxon>
        <taxon>Neoptera</taxon>
        <taxon>Endopterygota</taxon>
        <taxon>Lepidoptera</taxon>
        <taxon>Glossata</taxon>
        <taxon>Ditrysia</taxon>
        <taxon>Noctuoidea</taxon>
        <taxon>Noctuidae</taxon>
        <taxon>Heliothinae</taxon>
        <taxon>Heliothis</taxon>
    </lineage>
</organism>
<keyword evidence="8" id="KW-0479">Metal-binding</keyword>
<evidence type="ECO:0000256" key="10">
    <source>
        <dbReference type="ARBA" id="ARBA00022763"/>
    </source>
</evidence>
<keyword evidence="7" id="KW-0548">Nucleotidyltransferase</keyword>
<feature type="compositionally biased region" description="Polar residues" evidence="20">
    <location>
        <begin position="1326"/>
        <end position="1335"/>
    </location>
</feature>
<dbReference type="SUPFAM" id="SSF100879">
    <property type="entry name" value="Lesion bypass DNA polymerase (Y-family), little finger domain"/>
    <property type="match status" value="1"/>
</dbReference>